<comment type="caution">
    <text evidence="1">The sequence shown here is derived from an EMBL/GenBank/DDBJ whole genome shotgun (WGS) entry which is preliminary data.</text>
</comment>
<dbReference type="PATRIC" id="fig|61647.15.peg.3590"/>
<proteinExistence type="predicted"/>
<dbReference type="AlphaFoldDB" id="A0A0J5NRP5"/>
<organism evidence="1 2">
    <name type="scientific">Pluralibacter gergoviae</name>
    <name type="common">Enterobacter gergoviae</name>
    <dbReference type="NCBI Taxonomy" id="61647"/>
    <lineage>
        <taxon>Bacteria</taxon>
        <taxon>Pseudomonadati</taxon>
        <taxon>Pseudomonadota</taxon>
        <taxon>Gammaproteobacteria</taxon>
        <taxon>Enterobacterales</taxon>
        <taxon>Enterobacteriaceae</taxon>
        <taxon>Pluralibacter</taxon>
    </lineage>
</organism>
<name>A0A0J5NRP5_PLUGE</name>
<dbReference type="Proteomes" id="UP000036196">
    <property type="component" value="Unassembled WGS sequence"/>
</dbReference>
<reference evidence="1 2" key="1">
    <citation type="submission" date="2015-05" db="EMBL/GenBank/DDBJ databases">
        <title>Genome sequences of Pluralibacter gergoviae.</title>
        <authorList>
            <person name="Greninger A.L."/>
            <person name="Miller S."/>
        </authorList>
    </citation>
    <scope>NUCLEOTIDE SEQUENCE [LARGE SCALE GENOMIC DNA]</scope>
    <source>
        <strain evidence="1 2">JS81F13</strain>
    </source>
</reference>
<evidence type="ECO:0000313" key="1">
    <source>
        <dbReference type="EMBL" id="KMK11037.1"/>
    </source>
</evidence>
<evidence type="ECO:0000313" key="2">
    <source>
        <dbReference type="Proteomes" id="UP000036196"/>
    </source>
</evidence>
<gene>
    <name evidence="1" type="ORF">ABW06_23400</name>
</gene>
<protein>
    <submittedName>
        <fullName evidence="1">Arsenate reductase</fullName>
    </submittedName>
</protein>
<dbReference type="EMBL" id="LDZF01000036">
    <property type="protein sequence ID" value="KMK11037.1"/>
    <property type="molecule type" value="Genomic_DNA"/>
</dbReference>
<dbReference type="RefSeq" id="WP_048280842.1">
    <property type="nucleotide sequence ID" value="NZ_LDZF01000036.1"/>
</dbReference>
<sequence>MAERYEVHAFKCDDNWSLFIWINDTGVKFIGRHAESYEKAKADFLAQADAKRLGSQSGLMQPLADFKIVEKVEVFML</sequence>
<accession>A0A0J5NRP5</accession>
<keyword evidence="2" id="KW-1185">Reference proteome</keyword>